<evidence type="ECO:0008006" key="3">
    <source>
        <dbReference type="Google" id="ProtNLM"/>
    </source>
</evidence>
<dbReference type="AlphaFoldDB" id="A0A543CIZ6"/>
<protein>
    <recommendedName>
        <fullName evidence="3">Transcriptional regulator</fullName>
    </recommendedName>
</protein>
<accession>A0A543CIZ6</accession>
<dbReference type="InterPro" id="IPR011990">
    <property type="entry name" value="TPR-like_helical_dom_sf"/>
</dbReference>
<organism evidence="1 2">
    <name type="scientific">Actinoallomurus bryophytorum</name>
    <dbReference type="NCBI Taxonomy" id="1490222"/>
    <lineage>
        <taxon>Bacteria</taxon>
        <taxon>Bacillati</taxon>
        <taxon>Actinomycetota</taxon>
        <taxon>Actinomycetes</taxon>
        <taxon>Streptosporangiales</taxon>
        <taxon>Thermomonosporaceae</taxon>
        <taxon>Actinoallomurus</taxon>
    </lineage>
</organism>
<dbReference type="EMBL" id="VFOZ01000001">
    <property type="protein sequence ID" value="TQL97074.1"/>
    <property type="molecule type" value="Genomic_DNA"/>
</dbReference>
<evidence type="ECO:0000313" key="2">
    <source>
        <dbReference type="Proteomes" id="UP000316096"/>
    </source>
</evidence>
<comment type="caution">
    <text evidence="1">The sequence shown here is derived from an EMBL/GenBank/DDBJ whole genome shotgun (WGS) entry which is preliminary data.</text>
</comment>
<gene>
    <name evidence="1" type="ORF">FB559_2648</name>
</gene>
<evidence type="ECO:0000313" key="1">
    <source>
        <dbReference type="EMBL" id="TQL97074.1"/>
    </source>
</evidence>
<name>A0A543CIZ6_9ACTN</name>
<proteinExistence type="predicted"/>
<dbReference type="Proteomes" id="UP000316096">
    <property type="component" value="Unassembled WGS sequence"/>
</dbReference>
<reference evidence="1 2" key="1">
    <citation type="submission" date="2019-06" db="EMBL/GenBank/DDBJ databases">
        <title>Sequencing the genomes of 1000 actinobacteria strains.</title>
        <authorList>
            <person name="Klenk H.-P."/>
        </authorList>
    </citation>
    <scope>NUCLEOTIDE SEQUENCE [LARGE SCALE GENOMIC DNA]</scope>
    <source>
        <strain evidence="1 2">DSM 102200</strain>
    </source>
</reference>
<dbReference type="SUPFAM" id="SSF48452">
    <property type="entry name" value="TPR-like"/>
    <property type="match status" value="1"/>
</dbReference>
<dbReference type="Gene3D" id="1.25.40.10">
    <property type="entry name" value="Tetratricopeptide repeat domain"/>
    <property type="match status" value="1"/>
</dbReference>
<keyword evidence="2" id="KW-1185">Reference proteome</keyword>
<sequence>MAELTYRHPLAALRAALGGLSAVEYLNQVNRRHRALGFGAMAIRREKVIRWESGASVPQLSAQLAMADLHGVPEDSVYDLGWPSWLSLAFPADRALLREPWNLEGTLAALPGAARGRFADRRRTPWTAGAGLDALVGEWSRALSAPVQTIKNGRGRVTEEMIEAFTDPLARISRLDDVLGGELTRRIALANFEVLSSIAHDSTYGETTGRRLFQALGEAARICGWLYFDSGLHSAAQSYYVTALRASAMAGDEVTGANILAFMAIQSYSEGDPTDAVKLVDAALNHCDGRAIPRLRAMLYSRRARALSKTSHGLNGCLRDFDKARHCHALGSHDDDPSWLYWLTEGELEMLAASSELSLGRPHQALRAFDTAARAGHSPETFPRDHALYLTRTARAHLLTGDVEQAGAVATRALTLSRGFGSGRVRSELARLGTALNRHRSSRAVREFTDLRATTEPLDGQPG</sequence>
<dbReference type="OrthoDB" id="3213425at2"/>
<dbReference type="RefSeq" id="WP_141955848.1">
    <property type="nucleotide sequence ID" value="NZ_VFOZ01000001.1"/>
</dbReference>